<sequence length="186" mass="20499">MIYIMVVPFYAHFAVLHFLDVSERVDIPFLNFVWKVVSITLIPATLGLLANTLYPSIANKVKGIVKIGGTSVLVVAFGVILVDQIPVLKLHFRVLFGITLAMNLVTLIAAIALTRMMKLAPKERVAIGIEHIMRQEGTAIYIAVTIFASREMSLPMIMNTPVALIVGIALVVVSRRYLNRKLSVSV</sequence>
<dbReference type="Gene3D" id="1.20.1530.20">
    <property type="match status" value="1"/>
</dbReference>
<keyword evidence="3" id="KW-1185">Reference proteome</keyword>
<reference evidence="2" key="1">
    <citation type="journal article" date="2014" name="Int. J. Syst. Evol. Microbiol.">
        <title>Complete genome sequence of Corynebacterium casei LMG S-19264T (=DSM 44701T), isolated from a smear-ripened cheese.</title>
        <authorList>
            <consortium name="US DOE Joint Genome Institute (JGI-PGF)"/>
            <person name="Walter F."/>
            <person name="Albersmeier A."/>
            <person name="Kalinowski J."/>
            <person name="Ruckert C."/>
        </authorList>
    </citation>
    <scope>NUCLEOTIDE SEQUENCE</scope>
    <source>
        <strain evidence="2">KCTC 32513</strain>
    </source>
</reference>
<dbReference type="EMBL" id="BMZH01000028">
    <property type="protein sequence ID" value="GHB05550.1"/>
    <property type="molecule type" value="Genomic_DNA"/>
</dbReference>
<evidence type="ECO:0000313" key="2">
    <source>
        <dbReference type="EMBL" id="GHB05550.1"/>
    </source>
</evidence>
<keyword evidence="1" id="KW-1133">Transmembrane helix</keyword>
<feature type="transmembrane region" description="Helical" evidence="1">
    <location>
        <begin position="32"/>
        <end position="51"/>
    </location>
</feature>
<name>A0A8J3CVC6_9PROT</name>
<gene>
    <name evidence="2" type="ORF">GCM10009069_29940</name>
</gene>
<evidence type="ECO:0000256" key="1">
    <source>
        <dbReference type="SAM" id="Phobius"/>
    </source>
</evidence>
<dbReference type="InterPro" id="IPR038770">
    <property type="entry name" value="Na+/solute_symporter_sf"/>
</dbReference>
<dbReference type="Proteomes" id="UP000634004">
    <property type="component" value="Unassembled WGS sequence"/>
</dbReference>
<proteinExistence type="predicted"/>
<feature type="transmembrane region" description="Helical" evidence="1">
    <location>
        <begin position="94"/>
        <end position="113"/>
    </location>
</feature>
<feature type="transmembrane region" description="Helical" evidence="1">
    <location>
        <begin position="125"/>
        <end position="148"/>
    </location>
</feature>
<dbReference type="AlphaFoldDB" id="A0A8J3CVC6"/>
<comment type="caution">
    <text evidence="2">The sequence shown here is derived from an EMBL/GenBank/DDBJ whole genome shotgun (WGS) entry which is preliminary data.</text>
</comment>
<accession>A0A8J3CVC6</accession>
<feature type="transmembrane region" description="Helical" evidence="1">
    <location>
        <begin position="154"/>
        <end position="173"/>
    </location>
</feature>
<keyword evidence="1" id="KW-0472">Membrane</keyword>
<protein>
    <submittedName>
        <fullName evidence="2">Uncharacterized protein</fullName>
    </submittedName>
</protein>
<organism evidence="2 3">
    <name type="scientific">Algimonas arctica</name>
    <dbReference type="NCBI Taxonomy" id="1479486"/>
    <lineage>
        <taxon>Bacteria</taxon>
        <taxon>Pseudomonadati</taxon>
        <taxon>Pseudomonadota</taxon>
        <taxon>Alphaproteobacteria</taxon>
        <taxon>Maricaulales</taxon>
        <taxon>Robiginitomaculaceae</taxon>
        <taxon>Algimonas</taxon>
    </lineage>
</organism>
<feature type="transmembrane region" description="Helical" evidence="1">
    <location>
        <begin position="63"/>
        <end position="82"/>
    </location>
</feature>
<keyword evidence="1" id="KW-0812">Transmembrane</keyword>
<reference evidence="2" key="2">
    <citation type="submission" date="2020-09" db="EMBL/GenBank/DDBJ databases">
        <authorList>
            <person name="Sun Q."/>
            <person name="Kim S."/>
        </authorList>
    </citation>
    <scope>NUCLEOTIDE SEQUENCE</scope>
    <source>
        <strain evidence="2">KCTC 32513</strain>
    </source>
</reference>
<evidence type="ECO:0000313" key="3">
    <source>
        <dbReference type="Proteomes" id="UP000634004"/>
    </source>
</evidence>